<proteinExistence type="predicted"/>
<dbReference type="AlphaFoldDB" id="A0A1E3Q419"/>
<dbReference type="SUPFAM" id="SSF55811">
    <property type="entry name" value="Nudix"/>
    <property type="match status" value="1"/>
</dbReference>
<dbReference type="STRING" id="675824.A0A1E3Q419"/>
<feature type="domain" description="Nudix hydrolase" evidence="2">
    <location>
        <begin position="35"/>
        <end position="207"/>
    </location>
</feature>
<evidence type="ECO:0000313" key="4">
    <source>
        <dbReference type="Proteomes" id="UP000094385"/>
    </source>
</evidence>
<dbReference type="Pfam" id="PF00293">
    <property type="entry name" value="NUDIX"/>
    <property type="match status" value="1"/>
</dbReference>
<dbReference type="Gene3D" id="3.90.79.10">
    <property type="entry name" value="Nucleoside Triphosphate Pyrophosphohydrolase"/>
    <property type="match status" value="1"/>
</dbReference>
<evidence type="ECO:0000259" key="2">
    <source>
        <dbReference type="PROSITE" id="PS51462"/>
    </source>
</evidence>
<dbReference type="CDD" id="cd03426">
    <property type="entry name" value="NUDIX_CoAse_Nudt7"/>
    <property type="match status" value="1"/>
</dbReference>
<dbReference type="GO" id="GO:0010945">
    <property type="term" value="F:coenzyme A diphosphatase activity"/>
    <property type="evidence" value="ECO:0007669"/>
    <property type="project" value="InterPro"/>
</dbReference>
<keyword evidence="1" id="KW-1133">Transmembrane helix</keyword>
<evidence type="ECO:0000256" key="1">
    <source>
        <dbReference type="SAM" id="Phobius"/>
    </source>
</evidence>
<keyword evidence="1" id="KW-0812">Transmembrane</keyword>
<dbReference type="PANTHER" id="PTHR12992:SF44">
    <property type="entry name" value="NUDIX HYDROLASE DOMAIN-CONTAINING PROTEIN"/>
    <property type="match status" value="1"/>
</dbReference>
<gene>
    <name evidence="3" type="ORF">LIPSTDRAFT_71974</name>
</gene>
<dbReference type="PROSITE" id="PS51462">
    <property type="entry name" value="NUDIX"/>
    <property type="match status" value="1"/>
</dbReference>
<organism evidence="3 4">
    <name type="scientific">Lipomyces starkeyi NRRL Y-11557</name>
    <dbReference type="NCBI Taxonomy" id="675824"/>
    <lineage>
        <taxon>Eukaryota</taxon>
        <taxon>Fungi</taxon>
        <taxon>Dikarya</taxon>
        <taxon>Ascomycota</taxon>
        <taxon>Saccharomycotina</taxon>
        <taxon>Lipomycetes</taxon>
        <taxon>Lipomycetales</taxon>
        <taxon>Lipomycetaceae</taxon>
        <taxon>Lipomyces</taxon>
    </lineage>
</organism>
<name>A0A1E3Q419_LIPST</name>
<feature type="transmembrane region" description="Helical" evidence="1">
    <location>
        <begin position="328"/>
        <end position="350"/>
    </location>
</feature>
<accession>A0A1E3Q419</accession>
<dbReference type="OrthoDB" id="206213at2759"/>
<keyword evidence="4" id="KW-1185">Reference proteome</keyword>
<dbReference type="Proteomes" id="UP000094385">
    <property type="component" value="Unassembled WGS sequence"/>
</dbReference>
<protein>
    <recommendedName>
        <fullName evidence="2">Nudix hydrolase domain-containing protein</fullName>
    </recommendedName>
</protein>
<dbReference type="InterPro" id="IPR045121">
    <property type="entry name" value="CoAse"/>
</dbReference>
<dbReference type="PANTHER" id="PTHR12992">
    <property type="entry name" value="NUDIX HYDROLASE"/>
    <property type="match status" value="1"/>
</dbReference>
<reference evidence="3 4" key="1">
    <citation type="journal article" date="2016" name="Proc. Natl. Acad. Sci. U.S.A.">
        <title>Comparative genomics of biotechnologically important yeasts.</title>
        <authorList>
            <person name="Riley R."/>
            <person name="Haridas S."/>
            <person name="Wolfe K.H."/>
            <person name="Lopes M.R."/>
            <person name="Hittinger C.T."/>
            <person name="Goeker M."/>
            <person name="Salamov A.A."/>
            <person name="Wisecaver J.H."/>
            <person name="Long T.M."/>
            <person name="Calvey C.H."/>
            <person name="Aerts A.L."/>
            <person name="Barry K.W."/>
            <person name="Choi C."/>
            <person name="Clum A."/>
            <person name="Coughlan A.Y."/>
            <person name="Deshpande S."/>
            <person name="Douglass A.P."/>
            <person name="Hanson S.J."/>
            <person name="Klenk H.-P."/>
            <person name="LaButti K.M."/>
            <person name="Lapidus A."/>
            <person name="Lindquist E.A."/>
            <person name="Lipzen A.M."/>
            <person name="Meier-Kolthoff J.P."/>
            <person name="Ohm R.A."/>
            <person name="Otillar R.P."/>
            <person name="Pangilinan J.L."/>
            <person name="Peng Y."/>
            <person name="Rokas A."/>
            <person name="Rosa C.A."/>
            <person name="Scheuner C."/>
            <person name="Sibirny A.A."/>
            <person name="Slot J.C."/>
            <person name="Stielow J.B."/>
            <person name="Sun H."/>
            <person name="Kurtzman C.P."/>
            <person name="Blackwell M."/>
            <person name="Grigoriev I.V."/>
            <person name="Jeffries T.W."/>
        </authorList>
    </citation>
    <scope>NUCLEOTIDE SEQUENCE [LARGE SCALE GENOMIC DNA]</scope>
    <source>
        <strain evidence="3 4">NRRL Y-11557</strain>
    </source>
</reference>
<evidence type="ECO:0000313" key="3">
    <source>
        <dbReference type="EMBL" id="ODQ72426.1"/>
    </source>
</evidence>
<sequence length="358" mass="40078">MSVKSALLEISSRRELDLRTPEPNNPAGSAASGAIRHSAVALILRFKPGKEGTRLTSDMKVTSLEEFFAQGWVDERNAEILFIKRSTRETDRWSGHVALPGGRRDIEDESDLLTAKRETLEEVGLDLDKYALYVGPLNQRYVTVHWGGRIIMILCTYVFVITTPDPVPLTLQTSEVALAFWCPMAAVANPEAQCRFVRPIDSAANQALIRPLRELLKWCIGSLLFAGIRMPETIAYGKEVTTYPSMIMWGLTHSVVTDLLDILSPDTKHLRPRLPIASQWDTRLVSELLGKSYFEKTVGHLQQSIWKPQLDGKSVGYIIDRYYSSFKIAVTTVAILRCSIGSAIAINIMIKVMAMLRK</sequence>
<keyword evidence="1" id="KW-0472">Membrane</keyword>
<dbReference type="EMBL" id="KV454295">
    <property type="protein sequence ID" value="ODQ72426.1"/>
    <property type="molecule type" value="Genomic_DNA"/>
</dbReference>
<dbReference type="InterPro" id="IPR000086">
    <property type="entry name" value="NUDIX_hydrolase_dom"/>
</dbReference>
<dbReference type="InterPro" id="IPR015797">
    <property type="entry name" value="NUDIX_hydrolase-like_dom_sf"/>
</dbReference>